<proteinExistence type="predicted"/>
<dbReference type="EMBL" id="FWFQ01000002">
    <property type="protein sequence ID" value="SLN13972.1"/>
    <property type="molecule type" value="Genomic_DNA"/>
</dbReference>
<organism evidence="1 2">
    <name type="scientific">Pseudoruegeria aquimaris</name>
    <dbReference type="NCBI Taxonomy" id="393663"/>
    <lineage>
        <taxon>Bacteria</taxon>
        <taxon>Pseudomonadati</taxon>
        <taxon>Pseudomonadota</taxon>
        <taxon>Alphaproteobacteria</taxon>
        <taxon>Rhodobacterales</taxon>
        <taxon>Roseobacteraceae</taxon>
        <taxon>Pseudoruegeria</taxon>
    </lineage>
</organism>
<evidence type="ECO:0000313" key="1">
    <source>
        <dbReference type="EMBL" id="SLN13972.1"/>
    </source>
</evidence>
<dbReference type="AlphaFoldDB" id="A0A1Y5RC55"/>
<keyword evidence="2" id="KW-1185">Reference proteome</keyword>
<gene>
    <name evidence="1" type="ORF">PSA7680_00283</name>
</gene>
<dbReference type="Proteomes" id="UP000193409">
    <property type="component" value="Unassembled WGS sequence"/>
</dbReference>
<dbReference type="RefSeq" id="WP_085866878.1">
    <property type="nucleotide sequence ID" value="NZ_FWFQ01000002.1"/>
</dbReference>
<name>A0A1Y5RC55_9RHOB</name>
<reference evidence="1 2" key="1">
    <citation type="submission" date="2017-03" db="EMBL/GenBank/DDBJ databases">
        <authorList>
            <person name="Afonso C.L."/>
            <person name="Miller P.J."/>
            <person name="Scott M.A."/>
            <person name="Spackman E."/>
            <person name="Goraichik I."/>
            <person name="Dimitrov K.M."/>
            <person name="Suarez D.L."/>
            <person name="Swayne D.E."/>
        </authorList>
    </citation>
    <scope>NUCLEOTIDE SEQUENCE [LARGE SCALE GENOMIC DNA]</scope>
    <source>
        <strain evidence="1 2">CECT 7680</strain>
    </source>
</reference>
<sequence>MTLRGCMIGNSHVTCMAQAWEEIASYHPEIALTFFGSPGQTLTGTVLENGCIVPESEKIRRTFEMMAKQDRIVLKDYDFFVLVGARAGVGVVAQIQRLFQLRDQPSRAGARYLASDAAFRAALWDYYATGGISHVADLLRAADVEAPIFCFSSPNADIRVKKMGNAFSGFYAEYAEAPALAPLTRMETWLARQMRDRGLIPLPQPAETVVEDIMTESRYSIYADTLARGETPDQDDVRHMNADYGKLALRDLFAKIRTMGLQPLVSAA</sequence>
<evidence type="ECO:0008006" key="3">
    <source>
        <dbReference type="Google" id="ProtNLM"/>
    </source>
</evidence>
<accession>A0A1Y5RC55</accession>
<dbReference type="OrthoDB" id="6174477at2"/>
<evidence type="ECO:0000313" key="2">
    <source>
        <dbReference type="Proteomes" id="UP000193409"/>
    </source>
</evidence>
<protein>
    <recommendedName>
        <fullName evidence="3">SGNH hydrolase-type esterase domain-containing protein</fullName>
    </recommendedName>
</protein>